<dbReference type="RefSeq" id="WP_152369521.1">
    <property type="nucleotide sequence ID" value="NZ_BMSJ01000003.1"/>
</dbReference>
<evidence type="ECO:0000313" key="4">
    <source>
        <dbReference type="Proteomes" id="UP000642014"/>
    </source>
</evidence>
<accession>A0AAV4KHF7</accession>
<gene>
    <name evidence="2" type="ORF">CP977_02415</name>
    <name evidence="1" type="ORF">GCM10010497_21000</name>
</gene>
<dbReference type="Gene3D" id="3.90.1140.10">
    <property type="entry name" value="Cyclic phosphodiesterase"/>
    <property type="match status" value="1"/>
</dbReference>
<dbReference type="InterPro" id="IPR009097">
    <property type="entry name" value="Cyclic_Pdiesterase"/>
</dbReference>
<dbReference type="AlphaFoldDB" id="A0AAV4KHF7"/>
<reference evidence="1" key="3">
    <citation type="submission" date="2023-08" db="EMBL/GenBank/DDBJ databases">
        <authorList>
            <person name="Sun Q."/>
            <person name="Ohkuma M."/>
        </authorList>
    </citation>
    <scope>NUCLEOTIDE SEQUENCE</scope>
    <source>
        <strain evidence="1">JCM 4205</strain>
    </source>
</reference>
<evidence type="ECO:0000313" key="2">
    <source>
        <dbReference type="EMBL" id="QEV31162.1"/>
    </source>
</evidence>
<name>A0AAV4KHF7_9ACTN</name>
<sequence>MHSVELLPDAATERAVREAWRLLADVGLPSLAGHRHPTNRPHLTLASADALSGEVRARLLHVLAEALPVPLRLDGLVRFSGRTRVLAWAVRPDDALLRLHEEVGRILREAPGSGRPNPLLDPARWVPHVTLARGRGAFPDPPAGAPGALAGEWTTARHYDSVTRTVAYLAS</sequence>
<dbReference type="SUPFAM" id="SSF55144">
    <property type="entry name" value="LigT-like"/>
    <property type="match status" value="1"/>
</dbReference>
<organism evidence="1 4">
    <name type="scientific">Streptomyces cinereoruber</name>
    <dbReference type="NCBI Taxonomy" id="67260"/>
    <lineage>
        <taxon>Bacteria</taxon>
        <taxon>Bacillati</taxon>
        <taxon>Actinomycetota</taxon>
        <taxon>Actinomycetes</taxon>
        <taxon>Kitasatosporales</taxon>
        <taxon>Streptomycetaceae</taxon>
        <taxon>Streptomyces</taxon>
    </lineage>
</organism>
<dbReference type="Pfam" id="PF13563">
    <property type="entry name" value="2_5_RNA_ligase2"/>
    <property type="match status" value="1"/>
</dbReference>
<protein>
    <submittedName>
        <fullName evidence="2">2'-5' RNA ligase family protein</fullName>
    </submittedName>
</protein>
<reference evidence="2 3" key="2">
    <citation type="submission" date="2017-09" db="EMBL/GenBank/DDBJ databases">
        <authorList>
            <person name="Lee N."/>
            <person name="Cho B.-K."/>
        </authorList>
    </citation>
    <scope>NUCLEOTIDE SEQUENCE [LARGE SCALE GENOMIC DNA]</scope>
    <source>
        <strain evidence="2 3">ATCC 19740</strain>
    </source>
</reference>
<dbReference type="GeneID" id="95452622"/>
<keyword evidence="3" id="KW-1185">Reference proteome</keyword>
<keyword evidence="2" id="KW-0436">Ligase</keyword>
<evidence type="ECO:0000313" key="1">
    <source>
        <dbReference type="EMBL" id="GGR18742.1"/>
    </source>
</evidence>
<dbReference type="GO" id="GO:0016874">
    <property type="term" value="F:ligase activity"/>
    <property type="evidence" value="ECO:0007669"/>
    <property type="project" value="UniProtKB-KW"/>
</dbReference>
<dbReference type="Proteomes" id="UP000326029">
    <property type="component" value="Chromosome"/>
</dbReference>
<evidence type="ECO:0000313" key="3">
    <source>
        <dbReference type="Proteomes" id="UP000326029"/>
    </source>
</evidence>
<dbReference type="Proteomes" id="UP000642014">
    <property type="component" value="Unassembled WGS sequence"/>
</dbReference>
<reference evidence="1 4" key="1">
    <citation type="journal article" date="2014" name="Int. J. Syst. Evol. Microbiol.">
        <title>Complete genome sequence of Corynebacterium casei LMG S-19264T (=DSM 44701T), isolated from a smear-ripened cheese.</title>
        <authorList>
            <consortium name="US DOE Joint Genome Institute (JGI-PGF)"/>
            <person name="Walter F."/>
            <person name="Albersmeier A."/>
            <person name="Kalinowski J."/>
            <person name="Ruckert C."/>
        </authorList>
    </citation>
    <scope>NUCLEOTIDE SEQUENCE [LARGE SCALE GENOMIC DNA]</scope>
    <source>
        <strain evidence="1 4">JCM 4205</strain>
    </source>
</reference>
<dbReference type="EMBL" id="CP023693">
    <property type="protein sequence ID" value="QEV31162.1"/>
    <property type="molecule type" value="Genomic_DNA"/>
</dbReference>
<dbReference type="EMBL" id="BMSJ01000003">
    <property type="protein sequence ID" value="GGR18742.1"/>
    <property type="molecule type" value="Genomic_DNA"/>
</dbReference>
<proteinExistence type="predicted"/>